<dbReference type="InterPro" id="IPR011008">
    <property type="entry name" value="Dimeric_a/b-barrel"/>
</dbReference>
<dbReference type="AlphaFoldDB" id="A0A9P3G555"/>
<keyword evidence="2" id="KW-1185">Reference proteome</keyword>
<evidence type="ECO:0000313" key="2">
    <source>
        <dbReference type="Proteomes" id="UP000703269"/>
    </source>
</evidence>
<sequence length="211" mass="22412">MSGPTYEIVKVVASDAYLADASVINEVAALLSKTPGFLGAWQGLDIHEPTHLWLIVAWETIEHHRTLMADKEKYPPLRAALQKAAKEMLAMEHVRFSGDFARALAAPVTELAVWTRKADADKAAFDAALGALVALLEGAAAKTDTDVCIAGAGAVVEDERKFVVGLGWPSLERFKAAVAAPPAEVVAKLGAVKQLGDVELKLVSLTKYPGA</sequence>
<proteinExistence type="predicted"/>
<gene>
    <name evidence="1" type="ORF">PsYK624_043750</name>
</gene>
<accession>A0A9P3G555</accession>
<protein>
    <recommendedName>
        <fullName evidence="3">ABM domain-containing protein</fullName>
    </recommendedName>
</protein>
<name>A0A9P3G555_9APHY</name>
<reference evidence="1 2" key="1">
    <citation type="submission" date="2021-08" db="EMBL/GenBank/DDBJ databases">
        <title>Draft Genome Sequence of Phanerochaete sordida strain YK-624.</title>
        <authorList>
            <person name="Mori T."/>
            <person name="Dohra H."/>
            <person name="Suzuki T."/>
            <person name="Kawagishi H."/>
            <person name="Hirai H."/>
        </authorList>
    </citation>
    <scope>NUCLEOTIDE SEQUENCE [LARGE SCALE GENOMIC DNA]</scope>
    <source>
        <strain evidence="1 2">YK-624</strain>
    </source>
</reference>
<dbReference type="EMBL" id="BPQB01000009">
    <property type="protein sequence ID" value="GJE88292.1"/>
    <property type="molecule type" value="Genomic_DNA"/>
</dbReference>
<dbReference type="Proteomes" id="UP000703269">
    <property type="component" value="Unassembled WGS sequence"/>
</dbReference>
<dbReference type="OrthoDB" id="3830579at2759"/>
<evidence type="ECO:0000313" key="1">
    <source>
        <dbReference type="EMBL" id="GJE88292.1"/>
    </source>
</evidence>
<organism evidence="1 2">
    <name type="scientific">Phanerochaete sordida</name>
    <dbReference type="NCBI Taxonomy" id="48140"/>
    <lineage>
        <taxon>Eukaryota</taxon>
        <taxon>Fungi</taxon>
        <taxon>Dikarya</taxon>
        <taxon>Basidiomycota</taxon>
        <taxon>Agaricomycotina</taxon>
        <taxon>Agaricomycetes</taxon>
        <taxon>Polyporales</taxon>
        <taxon>Phanerochaetaceae</taxon>
        <taxon>Phanerochaete</taxon>
    </lineage>
</organism>
<comment type="caution">
    <text evidence="1">The sequence shown here is derived from an EMBL/GenBank/DDBJ whole genome shotgun (WGS) entry which is preliminary data.</text>
</comment>
<dbReference type="SUPFAM" id="SSF54909">
    <property type="entry name" value="Dimeric alpha+beta barrel"/>
    <property type="match status" value="1"/>
</dbReference>
<evidence type="ECO:0008006" key="3">
    <source>
        <dbReference type="Google" id="ProtNLM"/>
    </source>
</evidence>
<dbReference type="Gene3D" id="3.30.70.100">
    <property type="match status" value="1"/>
</dbReference>